<dbReference type="Gene3D" id="1.20.120.1080">
    <property type="match status" value="1"/>
</dbReference>
<evidence type="ECO:0000313" key="6">
    <source>
        <dbReference type="EMBL" id="GFR82175.1"/>
    </source>
</evidence>
<comment type="caution">
    <text evidence="6">The sequence shown here is derived from an EMBL/GenBank/DDBJ whole genome shotgun (WGS) entry which is preliminary data.</text>
</comment>
<dbReference type="GO" id="GO:0005737">
    <property type="term" value="C:cytoplasm"/>
    <property type="evidence" value="ECO:0007669"/>
    <property type="project" value="TreeGrafter"/>
</dbReference>
<dbReference type="GO" id="GO:0016787">
    <property type="term" value="F:hydrolase activity"/>
    <property type="evidence" value="ECO:0007669"/>
    <property type="project" value="UniProtKB-KW"/>
</dbReference>
<dbReference type="EMBL" id="BMAT01011932">
    <property type="protein sequence ID" value="GFR82175.1"/>
    <property type="molecule type" value="Genomic_DNA"/>
</dbReference>
<dbReference type="GO" id="GO:0003678">
    <property type="term" value="F:DNA helicase activity"/>
    <property type="evidence" value="ECO:0007669"/>
    <property type="project" value="TreeGrafter"/>
</dbReference>
<sequence>MPTVNQREVFDRPPPGVRKIVIATNIAETSITIDDVVFVVDCGKIKVKDFKPEMNLTSLEPQWVSKANAKQRRGRAGRVQPGHCFHLYTKFCYDTSLDYLPPEMLRTRLEELCLQIKLLKLGMIVPFIGKAMQHPSIEAIEHAVETLIDLQALDRNENLLPLGYHLARMPVEPHTGKMILFGAMFCCLDPILTGKEVQADEARKQLSENSKSDHIMLINAYKGWERSLEHGDSQRYCWENFLSQNTLKMLKDMKRQLAELLHDIGFVGSKHPKDAASNINSGSLSMIRAVLCAGLYPNVAQVSKVPKPPSAWKSNYRAPSGVKMSVKGDGKVFAHPKSVNFVQTFFESKWMVYYHKLKTSKVYVHDSTMVSPYPLLFFGGEIQIIQEDGTELVSVDDWVKFRSDRSTAMLVK</sequence>
<keyword evidence="1" id="KW-0547">Nucleotide-binding</keyword>
<dbReference type="AlphaFoldDB" id="A0AAV4GCM9"/>
<evidence type="ECO:0000256" key="4">
    <source>
        <dbReference type="ARBA" id="ARBA00022840"/>
    </source>
</evidence>
<proteinExistence type="predicted"/>
<dbReference type="PANTHER" id="PTHR18934">
    <property type="entry name" value="ATP-DEPENDENT RNA HELICASE"/>
    <property type="match status" value="1"/>
</dbReference>
<dbReference type="GO" id="GO:0003724">
    <property type="term" value="F:RNA helicase activity"/>
    <property type="evidence" value="ECO:0007669"/>
    <property type="project" value="TreeGrafter"/>
</dbReference>
<dbReference type="InterPro" id="IPR011709">
    <property type="entry name" value="DEAD-box_helicase_OB_fold"/>
</dbReference>
<dbReference type="Pfam" id="PF07717">
    <property type="entry name" value="OB_NTP_bind"/>
    <property type="match status" value="1"/>
</dbReference>
<keyword evidence="4" id="KW-0067">ATP-binding</keyword>
<dbReference type="GO" id="GO:0002151">
    <property type="term" value="F:G-quadruplex RNA binding"/>
    <property type="evidence" value="ECO:0007669"/>
    <property type="project" value="TreeGrafter"/>
</dbReference>
<dbReference type="Pfam" id="PF04408">
    <property type="entry name" value="WHD_HA2"/>
    <property type="match status" value="1"/>
</dbReference>
<dbReference type="GO" id="GO:0005524">
    <property type="term" value="F:ATP binding"/>
    <property type="evidence" value="ECO:0007669"/>
    <property type="project" value="UniProtKB-KW"/>
</dbReference>
<reference evidence="6 7" key="1">
    <citation type="journal article" date="2021" name="Elife">
        <title>Chloroplast acquisition without the gene transfer in kleptoplastic sea slugs, Plakobranchus ocellatus.</title>
        <authorList>
            <person name="Maeda T."/>
            <person name="Takahashi S."/>
            <person name="Yoshida T."/>
            <person name="Shimamura S."/>
            <person name="Takaki Y."/>
            <person name="Nagai Y."/>
            <person name="Toyoda A."/>
            <person name="Suzuki Y."/>
            <person name="Arimoto A."/>
            <person name="Ishii H."/>
            <person name="Satoh N."/>
            <person name="Nishiyama T."/>
            <person name="Hasebe M."/>
            <person name="Maruyama T."/>
            <person name="Minagawa J."/>
            <person name="Obokata J."/>
            <person name="Shigenobu S."/>
        </authorList>
    </citation>
    <scope>NUCLEOTIDE SEQUENCE [LARGE SCALE GENOMIC DNA]</scope>
</reference>
<keyword evidence="2" id="KW-0378">Hydrolase</keyword>
<dbReference type="Pfam" id="PF00271">
    <property type="entry name" value="Helicase_C"/>
    <property type="match status" value="1"/>
</dbReference>
<dbReference type="Proteomes" id="UP000762676">
    <property type="component" value="Unassembled WGS sequence"/>
</dbReference>
<keyword evidence="3 6" id="KW-0347">Helicase</keyword>
<dbReference type="SMART" id="SM00847">
    <property type="entry name" value="HA2"/>
    <property type="match status" value="1"/>
</dbReference>
<feature type="non-terminal residue" evidence="6">
    <location>
        <position position="412"/>
    </location>
</feature>
<dbReference type="PANTHER" id="PTHR18934:SF237">
    <property type="entry name" value="ATP-DEPENDENT DNA_RNA HELICASE DHX36"/>
    <property type="match status" value="1"/>
</dbReference>
<protein>
    <submittedName>
        <fullName evidence="6">ATP-dependent RNA helicase DHX36</fullName>
    </submittedName>
</protein>
<dbReference type="InterPro" id="IPR048333">
    <property type="entry name" value="HA2_WH"/>
</dbReference>
<evidence type="ECO:0000256" key="3">
    <source>
        <dbReference type="ARBA" id="ARBA00022806"/>
    </source>
</evidence>
<evidence type="ECO:0000256" key="1">
    <source>
        <dbReference type="ARBA" id="ARBA00022741"/>
    </source>
</evidence>
<dbReference type="PROSITE" id="PS51194">
    <property type="entry name" value="HELICASE_CTER"/>
    <property type="match status" value="1"/>
</dbReference>
<dbReference type="CDD" id="cd18791">
    <property type="entry name" value="SF2_C_RHA"/>
    <property type="match status" value="1"/>
</dbReference>
<keyword evidence="7" id="KW-1185">Reference proteome</keyword>
<dbReference type="InterPro" id="IPR001650">
    <property type="entry name" value="Helicase_C-like"/>
</dbReference>
<evidence type="ECO:0000259" key="5">
    <source>
        <dbReference type="PROSITE" id="PS51194"/>
    </source>
</evidence>
<evidence type="ECO:0000313" key="7">
    <source>
        <dbReference type="Proteomes" id="UP000762676"/>
    </source>
</evidence>
<gene>
    <name evidence="6" type="ORF">ElyMa_005943000</name>
</gene>
<name>A0AAV4GCM9_9GAST</name>
<evidence type="ECO:0000256" key="2">
    <source>
        <dbReference type="ARBA" id="ARBA00022801"/>
    </source>
</evidence>
<dbReference type="SUPFAM" id="SSF52540">
    <property type="entry name" value="P-loop containing nucleoside triphosphate hydrolases"/>
    <property type="match status" value="1"/>
</dbReference>
<dbReference type="InterPro" id="IPR007502">
    <property type="entry name" value="Helicase-assoc_dom"/>
</dbReference>
<feature type="domain" description="Helicase C-terminal" evidence="5">
    <location>
        <begin position="1"/>
        <end position="120"/>
    </location>
</feature>
<organism evidence="6 7">
    <name type="scientific">Elysia marginata</name>
    <dbReference type="NCBI Taxonomy" id="1093978"/>
    <lineage>
        <taxon>Eukaryota</taxon>
        <taxon>Metazoa</taxon>
        <taxon>Spiralia</taxon>
        <taxon>Lophotrochozoa</taxon>
        <taxon>Mollusca</taxon>
        <taxon>Gastropoda</taxon>
        <taxon>Heterobranchia</taxon>
        <taxon>Euthyneura</taxon>
        <taxon>Panpulmonata</taxon>
        <taxon>Sacoglossa</taxon>
        <taxon>Placobranchoidea</taxon>
        <taxon>Plakobranchidae</taxon>
        <taxon>Elysia</taxon>
    </lineage>
</organism>
<dbReference type="Gene3D" id="3.40.50.300">
    <property type="entry name" value="P-loop containing nucleotide triphosphate hydrolases"/>
    <property type="match status" value="1"/>
</dbReference>
<dbReference type="InterPro" id="IPR027417">
    <property type="entry name" value="P-loop_NTPase"/>
</dbReference>
<dbReference type="SMART" id="SM00490">
    <property type="entry name" value="HELICc"/>
    <property type="match status" value="1"/>
</dbReference>
<accession>A0AAV4GCM9</accession>
<dbReference type="GO" id="GO:0005634">
    <property type="term" value="C:nucleus"/>
    <property type="evidence" value="ECO:0007669"/>
    <property type="project" value="TreeGrafter"/>
</dbReference>